<evidence type="ECO:0000313" key="1">
    <source>
        <dbReference type="EMBL" id="SVC87801.1"/>
    </source>
</evidence>
<protein>
    <submittedName>
        <fullName evidence="1">Uncharacterized protein</fullName>
    </submittedName>
</protein>
<organism evidence="1">
    <name type="scientific">marine metagenome</name>
    <dbReference type="NCBI Taxonomy" id="408172"/>
    <lineage>
        <taxon>unclassified sequences</taxon>
        <taxon>metagenomes</taxon>
        <taxon>ecological metagenomes</taxon>
    </lineage>
</organism>
<reference evidence="1" key="1">
    <citation type="submission" date="2018-05" db="EMBL/GenBank/DDBJ databases">
        <authorList>
            <person name="Lanie J.A."/>
            <person name="Ng W.-L."/>
            <person name="Kazmierczak K.M."/>
            <person name="Andrzejewski T.M."/>
            <person name="Davidsen T.M."/>
            <person name="Wayne K.J."/>
            <person name="Tettelin H."/>
            <person name="Glass J.I."/>
            <person name="Rusch D."/>
            <person name="Podicherti R."/>
            <person name="Tsui H.-C.T."/>
            <person name="Winkler M.E."/>
        </authorList>
    </citation>
    <scope>NUCLEOTIDE SEQUENCE</scope>
</reference>
<dbReference type="EMBL" id="UINC01116218">
    <property type="protein sequence ID" value="SVC87801.1"/>
    <property type="molecule type" value="Genomic_DNA"/>
</dbReference>
<feature type="non-terminal residue" evidence="1">
    <location>
        <position position="1"/>
    </location>
</feature>
<gene>
    <name evidence="1" type="ORF">METZ01_LOCUS340655</name>
</gene>
<dbReference type="AlphaFoldDB" id="A0A382QTZ5"/>
<proteinExistence type="predicted"/>
<accession>A0A382QTZ5</accession>
<name>A0A382QTZ5_9ZZZZ</name>
<sequence>VSVPLATAVTSPEEETVAIVVSDEAHVTVAPDIAVPPASFTVAAIVAVSPHSENVCELGDSVTLDATCVMVATAVPLAEPEVAVIVSVPLATAVTSPADETVAIVVSDDAHVTVAPEIAVPPASCTVAARVTVSPMDANVFVLGDTVTLEPT</sequence>